<evidence type="ECO:0000313" key="8">
    <source>
        <dbReference type="Proteomes" id="UP001557484"/>
    </source>
</evidence>
<feature type="signal peptide" evidence="4">
    <location>
        <begin position="1"/>
        <end position="20"/>
    </location>
</feature>
<dbReference type="Pfam" id="PF04734">
    <property type="entry name" value="Ceramidase_alk"/>
    <property type="match status" value="1"/>
</dbReference>
<name>A0ABV3TZX0_9GAMM</name>
<protein>
    <recommendedName>
        <fullName evidence="3">Neutral ceramidase</fullName>
        <ecNumber evidence="3">3.5.1.23</ecNumber>
    </recommendedName>
</protein>
<gene>
    <name evidence="7" type="ORF">AB4875_16870</name>
</gene>
<dbReference type="EMBL" id="JBFRYB010000002">
    <property type="protein sequence ID" value="MEX1667171.1"/>
    <property type="molecule type" value="Genomic_DNA"/>
</dbReference>
<comment type="similarity">
    <text evidence="1 3">Belongs to the neutral ceramidase family.</text>
</comment>
<dbReference type="Pfam" id="PF17048">
    <property type="entry name" value="Ceramidse_alk_C"/>
    <property type="match status" value="1"/>
</dbReference>
<dbReference type="PANTHER" id="PTHR12670">
    <property type="entry name" value="CERAMIDASE"/>
    <property type="match status" value="1"/>
</dbReference>
<organism evidence="7 8">
    <name type="scientific">Zhongshania arctica</name>
    <dbReference type="NCBI Taxonomy" id="3238302"/>
    <lineage>
        <taxon>Bacteria</taxon>
        <taxon>Pseudomonadati</taxon>
        <taxon>Pseudomonadota</taxon>
        <taxon>Gammaproteobacteria</taxon>
        <taxon>Cellvibrionales</taxon>
        <taxon>Spongiibacteraceae</taxon>
        <taxon>Zhongshania</taxon>
    </lineage>
</organism>
<feature type="domain" description="Neutral/alkaline non-lysosomal ceramidase N-terminal" evidence="5">
    <location>
        <begin position="81"/>
        <end position="615"/>
    </location>
</feature>
<evidence type="ECO:0000256" key="4">
    <source>
        <dbReference type="SAM" id="SignalP"/>
    </source>
</evidence>
<dbReference type="Gene3D" id="2.60.40.2300">
    <property type="entry name" value="Neutral/alkaline non-lysosomal ceramidase, C-terminal domain"/>
    <property type="match status" value="1"/>
</dbReference>
<dbReference type="InterPro" id="IPR031331">
    <property type="entry name" value="NEUT/ALK_ceramidase_C"/>
</dbReference>
<evidence type="ECO:0000256" key="2">
    <source>
        <dbReference type="ARBA" id="ARBA00022801"/>
    </source>
</evidence>
<dbReference type="Proteomes" id="UP001557484">
    <property type="component" value="Unassembled WGS sequence"/>
</dbReference>
<evidence type="ECO:0000256" key="3">
    <source>
        <dbReference type="RuleBase" id="RU366019"/>
    </source>
</evidence>
<proteinExistence type="inferred from homology"/>
<keyword evidence="4" id="KW-0732">Signal</keyword>
<evidence type="ECO:0000259" key="5">
    <source>
        <dbReference type="Pfam" id="PF04734"/>
    </source>
</evidence>
<dbReference type="PANTHER" id="PTHR12670:SF1">
    <property type="entry name" value="NEUTRAL CERAMIDASE"/>
    <property type="match status" value="1"/>
</dbReference>
<comment type="catalytic activity">
    <reaction evidence="3">
        <text>an N-acylsphing-4-enine + H2O = sphing-4-enine + a fatty acid</text>
        <dbReference type="Rhea" id="RHEA:20856"/>
        <dbReference type="ChEBI" id="CHEBI:15377"/>
        <dbReference type="ChEBI" id="CHEBI:28868"/>
        <dbReference type="ChEBI" id="CHEBI:52639"/>
        <dbReference type="ChEBI" id="CHEBI:57756"/>
        <dbReference type="EC" id="3.5.1.23"/>
    </reaction>
</comment>
<keyword evidence="3" id="KW-0746">Sphingolipid metabolism</keyword>
<accession>A0ABV3TZX0</accession>
<comment type="caution">
    <text evidence="7">The sequence shown here is derived from an EMBL/GenBank/DDBJ whole genome shotgun (WGS) entry which is preliminary data.</text>
</comment>
<keyword evidence="3" id="KW-0443">Lipid metabolism</keyword>
<keyword evidence="2 3" id="KW-0378">Hydrolase</keyword>
<evidence type="ECO:0000259" key="6">
    <source>
        <dbReference type="Pfam" id="PF17048"/>
    </source>
</evidence>
<feature type="chain" id="PRO_5045571722" description="Neutral ceramidase" evidence="4">
    <location>
        <begin position="21"/>
        <end position="790"/>
    </location>
</feature>
<dbReference type="EC" id="3.5.1.23" evidence="3"/>
<reference evidence="7 8" key="1">
    <citation type="journal article" date="2011" name="Int. J. Syst. Evol. Microbiol.">
        <title>Zhongshania antarctica gen. nov., sp. nov. and Zhongshania guokunii sp. nov., gammaproteobacteria respectively isolated from coastal attached (fast) ice and surface seawater of the Antarctic.</title>
        <authorList>
            <person name="Li H.J."/>
            <person name="Zhang X.Y."/>
            <person name="Chen C.X."/>
            <person name="Zhang Y.J."/>
            <person name="Gao Z.M."/>
            <person name="Yu Y."/>
            <person name="Chen X.L."/>
            <person name="Chen B."/>
            <person name="Zhang Y.Z."/>
        </authorList>
    </citation>
    <scope>NUCLEOTIDE SEQUENCE [LARGE SCALE GENOMIC DNA]</scope>
    <source>
        <strain evidence="7 8">R06B22</strain>
    </source>
</reference>
<feature type="domain" description="Neutral/alkaline non-lysosomal ceramidase C-terminal" evidence="6">
    <location>
        <begin position="619"/>
        <end position="782"/>
    </location>
</feature>
<dbReference type="InterPro" id="IPR038445">
    <property type="entry name" value="NCDase_C_sf"/>
</dbReference>
<evidence type="ECO:0000313" key="7">
    <source>
        <dbReference type="EMBL" id="MEX1667171.1"/>
    </source>
</evidence>
<evidence type="ECO:0000256" key="1">
    <source>
        <dbReference type="ARBA" id="ARBA00009835"/>
    </source>
</evidence>
<keyword evidence="8" id="KW-1185">Reference proteome</keyword>
<sequence>MRFGLLSLALVLLCLISACKDGGGSKVSDNNPIAAETSCLAQSPWLAYGEGLHASALSSVPASASDGTVNSITQCNGNTAFQFGAAKADITGPAGGKIHMGNESPENYSTGIHIRQYARSFVVASPCNGKRVVMAITDTGMLFESVRKAVLDRIAADPDLSPLYNESNVMMSATHTHSTPGGQAHFTAYNALRLGHDPQTFNITVEGLFNSIKQAHDNLRAEPQSGSIAMNLGELTGANKSRAIPAYMQNTEAERALYKDALGNDVTTPRLMTLLKFQHGDGRAVGSMNWFAVHPTSDALSEYGLAAVPISGDNKGYAAYLFERFMQPHNPGFVSSFMQSDEGDAFTQMWFDDDEKRAEQEIFLPPNEPSPVTVANGQKQLLKALNLYAEAEKPLNGPIDYRFAYVQMDQVEITDSVVLNSLQHPAEQDAQPKRTCNPAMGVSFPAAGHGAQPGEPGMITEAGVTCKDPDLAQLLADEFRQGAGGNIPTNLFAATVGCNAGSLPGLNLQCHAEKPVLLIFGPPLNASATVVPFQLFRLGNLAIVGLPWEITTMAGRRIRDTLIDVLKEDGVDHVVITGLANDYVSYLTTREEYALQMYEAASNQFGPWSLAAVQQETRRLALDMVNASVTQGGPVPPVTSPQLFQLLPPQGTDLAPLGSAFGAVTVQPEASYDAGQTVRAVFQASSPNSDLKTGGSFLFVERQLADDTWEVAAQDADPQTSFVWHSDTPQPQLNVTLTSTAEILWRIPRNTQAGIYRIRFSGVSNQLGILSDYEGVSEEFAVSGPTSNCP</sequence>
<dbReference type="InterPro" id="IPR031329">
    <property type="entry name" value="NEUT/ALK_ceramidase_N"/>
</dbReference>
<dbReference type="PROSITE" id="PS51257">
    <property type="entry name" value="PROKAR_LIPOPROTEIN"/>
    <property type="match status" value="1"/>
</dbReference>
<dbReference type="RefSeq" id="WP_368377283.1">
    <property type="nucleotide sequence ID" value="NZ_JBFRYB010000002.1"/>
</dbReference>
<dbReference type="InterPro" id="IPR006823">
    <property type="entry name" value="Ceramidase_alk"/>
</dbReference>